<dbReference type="EMBL" id="QZWZ01000026">
    <property type="protein sequence ID" value="RJT32652.1"/>
    <property type="molecule type" value="Genomic_DNA"/>
</dbReference>
<dbReference type="AlphaFoldDB" id="A0A3A5KEA3"/>
<sequence>MYTRHAEIRCQQRGIKPEVIDAILAYGRRKRRFGADVYFMDGKARSRAMAELGRSYAKRPFGKSENWDFGGGWFVIQAVDVDRTEPWPDGQDRQEDQALP</sequence>
<accession>A0A3A5KEA3</accession>
<gene>
    <name evidence="1" type="ORF">D3227_26950</name>
</gene>
<evidence type="ECO:0000313" key="2">
    <source>
        <dbReference type="Proteomes" id="UP000272706"/>
    </source>
</evidence>
<evidence type="ECO:0008006" key="3">
    <source>
        <dbReference type="Google" id="ProtNLM"/>
    </source>
</evidence>
<evidence type="ECO:0000313" key="1">
    <source>
        <dbReference type="EMBL" id="RJT32652.1"/>
    </source>
</evidence>
<protein>
    <recommendedName>
        <fullName evidence="3">DUF4258 domain-containing protein</fullName>
    </recommendedName>
</protein>
<organism evidence="1 2">
    <name type="scientific">Mesorhizobium waimense</name>
    <dbReference type="NCBI Taxonomy" id="1300307"/>
    <lineage>
        <taxon>Bacteria</taxon>
        <taxon>Pseudomonadati</taxon>
        <taxon>Pseudomonadota</taxon>
        <taxon>Alphaproteobacteria</taxon>
        <taxon>Hyphomicrobiales</taxon>
        <taxon>Phyllobacteriaceae</taxon>
        <taxon>Mesorhizobium</taxon>
    </lineage>
</organism>
<feature type="non-terminal residue" evidence="1">
    <location>
        <position position="100"/>
    </location>
</feature>
<name>A0A3A5KEA3_9HYPH</name>
<dbReference type="Proteomes" id="UP000272706">
    <property type="component" value="Unassembled WGS sequence"/>
</dbReference>
<reference evidence="1 2" key="1">
    <citation type="submission" date="2018-09" db="EMBL/GenBank/DDBJ databases">
        <title>Mesorhizobium carmichaelinearum sp. nov. isolated from Carmichaelinea spp. root nodules in New Zealand.</title>
        <authorList>
            <person name="De Meyer S.E."/>
        </authorList>
    </citation>
    <scope>NUCLEOTIDE SEQUENCE [LARGE SCALE GENOMIC DNA]</scope>
    <source>
        <strain evidence="1 2">ICMP19557</strain>
    </source>
</reference>
<keyword evidence="2" id="KW-1185">Reference proteome</keyword>
<proteinExistence type="predicted"/>
<comment type="caution">
    <text evidence="1">The sequence shown here is derived from an EMBL/GenBank/DDBJ whole genome shotgun (WGS) entry which is preliminary data.</text>
</comment>